<gene>
    <name evidence="1" type="ordered locus">wcw_0209</name>
</gene>
<name>D6YTX3_WADCW</name>
<dbReference type="AlphaFoldDB" id="D6YTX3"/>
<proteinExistence type="predicted"/>
<dbReference type="RefSeq" id="WP_013181312.1">
    <property type="nucleotide sequence ID" value="NC_014225.1"/>
</dbReference>
<keyword evidence="2" id="KW-1185">Reference proteome</keyword>
<evidence type="ECO:0000313" key="1">
    <source>
        <dbReference type="EMBL" id="ADI37584.1"/>
    </source>
</evidence>
<dbReference type="STRING" id="716544.wcw_0209"/>
<dbReference type="HOGENOM" id="CLU_752164_0_0_0"/>
<dbReference type="EMBL" id="CP001928">
    <property type="protein sequence ID" value="ADI37584.1"/>
    <property type="molecule type" value="Genomic_DNA"/>
</dbReference>
<accession>D6YTX3</accession>
<organism evidence="1 2">
    <name type="scientific">Waddlia chondrophila (strain ATCC VR-1470 / WSU 86-1044)</name>
    <dbReference type="NCBI Taxonomy" id="716544"/>
    <lineage>
        <taxon>Bacteria</taxon>
        <taxon>Pseudomonadati</taxon>
        <taxon>Chlamydiota</taxon>
        <taxon>Chlamydiia</taxon>
        <taxon>Parachlamydiales</taxon>
        <taxon>Waddliaceae</taxon>
        <taxon>Waddlia</taxon>
    </lineage>
</organism>
<dbReference type="KEGG" id="wch:wcw_0209"/>
<evidence type="ECO:0000313" key="2">
    <source>
        <dbReference type="Proteomes" id="UP000001505"/>
    </source>
</evidence>
<protein>
    <submittedName>
        <fullName evidence="1">Uncharacterized protein</fullName>
    </submittedName>
</protein>
<sequence>MSINTSLHLSSIFDQIGQETNGQRGMLVKDKNGCQVVHLNKETLHFLTFDEVIYLVDSFKKELETNPIRARKISDELKAMTKRKMEKEAEQNVFIRFILQIVQRIKNFLGNRGFLTSSGYAKGLIKHLDNLTFSPSTVDQSPAAPNPGIRLPTPIKRQSTIGKSTAIQAFRKDPSACTPFHKTILFRDIDSYRSLCELIHEIAEANQADFNNPLSRVVILEALKWVRKETSDQIIEQITQLKSFNHLLFCEILHLIIEKSREQKAFSLYSLELLLKTYMRKKWHLGKLSLEDETLLRGILLLIKSKPNENPTTQFIDWMIEGNKLSSRGCAACIEAYREKIREKPLFEQSNIVYPNLRSLENYLANPL</sequence>
<dbReference type="Proteomes" id="UP000001505">
    <property type="component" value="Chromosome"/>
</dbReference>
<reference evidence="1 2" key="1">
    <citation type="journal article" date="2010" name="PLoS ONE">
        <title>The Waddlia genome: a window into chlamydial biology.</title>
        <authorList>
            <person name="Bertelli C."/>
            <person name="Collyn F."/>
            <person name="Croxatto A."/>
            <person name="Ruckert C."/>
            <person name="Polkinghorne A."/>
            <person name="Kebbi-Beghdadi C."/>
            <person name="Goesmann A."/>
            <person name="Vaughan L."/>
            <person name="Greub G."/>
        </authorList>
    </citation>
    <scope>NUCLEOTIDE SEQUENCE [LARGE SCALE GENOMIC DNA]</scope>
    <source>
        <strain evidence="2">ATCC VR-1470 / WSU 86-1044</strain>
    </source>
</reference>